<dbReference type="STRING" id="77044.A0A1W2TKL0"/>
<dbReference type="GO" id="GO:0005688">
    <property type="term" value="C:U6 snRNP"/>
    <property type="evidence" value="ECO:0007669"/>
    <property type="project" value="UniProtKB-UniRule"/>
</dbReference>
<dbReference type="GO" id="GO:0008266">
    <property type="term" value="F:poly(U) RNA binding"/>
    <property type="evidence" value="ECO:0007669"/>
    <property type="project" value="EnsemblFungi"/>
</dbReference>
<dbReference type="GO" id="GO:0005682">
    <property type="term" value="C:U5 snRNP"/>
    <property type="evidence" value="ECO:0007669"/>
    <property type="project" value="EnsemblFungi"/>
</dbReference>
<gene>
    <name evidence="9" type="primary">LSM3</name>
    <name evidence="11" type="ORF">SAMD00023353_1600280</name>
</gene>
<dbReference type="InterPro" id="IPR001163">
    <property type="entry name" value="Sm_dom_euk/arc"/>
</dbReference>
<sequence length="97" mass="10880">MADVEEGPSGSVSEPLDLVRLLLDEVVFVKLRGDRELKGRLYAYDSHMNLVLGDVVETIYFVDEEDDEEDIKTTTKKSEMLFVRGDSVVLVSPQNSS</sequence>
<accession>A0A1W2TKL0</accession>
<dbReference type="GO" id="GO:0008033">
    <property type="term" value="P:tRNA processing"/>
    <property type="evidence" value="ECO:0007669"/>
    <property type="project" value="EnsemblFungi"/>
</dbReference>
<dbReference type="Proteomes" id="UP000054516">
    <property type="component" value="Unassembled WGS sequence"/>
</dbReference>
<organism evidence="11">
    <name type="scientific">Rosellinia necatrix</name>
    <name type="common">White root-rot fungus</name>
    <dbReference type="NCBI Taxonomy" id="77044"/>
    <lineage>
        <taxon>Eukaryota</taxon>
        <taxon>Fungi</taxon>
        <taxon>Dikarya</taxon>
        <taxon>Ascomycota</taxon>
        <taxon>Pezizomycotina</taxon>
        <taxon>Sordariomycetes</taxon>
        <taxon>Xylariomycetidae</taxon>
        <taxon>Xylariales</taxon>
        <taxon>Xylariaceae</taxon>
        <taxon>Rosellinia</taxon>
    </lineage>
</organism>
<dbReference type="OMA" id="FDSHCNI"/>
<dbReference type="SUPFAM" id="SSF50182">
    <property type="entry name" value="Sm-like ribonucleoproteins"/>
    <property type="match status" value="1"/>
</dbReference>
<evidence type="ECO:0000256" key="4">
    <source>
        <dbReference type="ARBA" id="ARBA00022728"/>
    </source>
</evidence>
<evidence type="ECO:0000256" key="1">
    <source>
        <dbReference type="ARBA" id="ARBA00004123"/>
    </source>
</evidence>
<dbReference type="GO" id="GO:0046540">
    <property type="term" value="C:U4/U6 x U5 tri-snRNP complex"/>
    <property type="evidence" value="ECO:0007669"/>
    <property type="project" value="UniProtKB-UniRule"/>
</dbReference>
<comment type="function">
    <text evidence="9">Binds specifically to the 3'-terminal U-tract of U6 snRNA.</text>
</comment>
<keyword evidence="12" id="KW-1185">Reference proteome</keyword>
<proteinExistence type="inferred from homology"/>
<dbReference type="GO" id="GO:0005730">
    <property type="term" value="C:nucleolus"/>
    <property type="evidence" value="ECO:0007669"/>
    <property type="project" value="EnsemblFungi"/>
</dbReference>
<evidence type="ECO:0000256" key="9">
    <source>
        <dbReference type="RuleBase" id="RU365046"/>
    </source>
</evidence>
<dbReference type="GO" id="GO:0000290">
    <property type="term" value="P:deadenylation-dependent decapping of nuclear-transcribed mRNA"/>
    <property type="evidence" value="ECO:0007669"/>
    <property type="project" value="EnsemblFungi"/>
</dbReference>
<name>A0A1W2TKL0_ROSNE</name>
<dbReference type="GO" id="GO:0070034">
    <property type="term" value="F:telomerase RNA binding"/>
    <property type="evidence" value="ECO:0007669"/>
    <property type="project" value="EnsemblFungi"/>
</dbReference>
<protein>
    <recommendedName>
        <fullName evidence="9">LSM complex subunit LSM3</fullName>
    </recommendedName>
</protein>
<dbReference type="Gene3D" id="2.30.30.100">
    <property type="match status" value="1"/>
</dbReference>
<dbReference type="GO" id="GO:0030620">
    <property type="term" value="F:U2 snRNA binding"/>
    <property type="evidence" value="ECO:0007669"/>
    <property type="project" value="EnsemblFungi"/>
</dbReference>
<dbReference type="Pfam" id="PF01423">
    <property type="entry name" value="LSM"/>
    <property type="match status" value="1"/>
</dbReference>
<dbReference type="InterPro" id="IPR010920">
    <property type="entry name" value="LSM_dom_sf"/>
</dbReference>
<dbReference type="FunFam" id="2.30.30.100:FF:000036">
    <property type="entry name" value="U6 snRNA-associated Sm-like protein LSm3"/>
    <property type="match status" value="1"/>
</dbReference>
<dbReference type="GO" id="GO:0005681">
    <property type="term" value="C:spliceosomal complex"/>
    <property type="evidence" value="ECO:0007669"/>
    <property type="project" value="UniProtKB-KW"/>
</dbReference>
<dbReference type="PANTHER" id="PTHR13110">
    <property type="entry name" value="U6 SNRNA-ASSOCIATED SM-LIKE PROTEIN LSM3"/>
    <property type="match status" value="1"/>
</dbReference>
<dbReference type="EMBL" id="DF977461">
    <property type="protein sequence ID" value="GAP88810.1"/>
    <property type="molecule type" value="Genomic_DNA"/>
</dbReference>
<evidence type="ECO:0000256" key="7">
    <source>
        <dbReference type="ARBA" id="ARBA00023242"/>
    </source>
</evidence>
<comment type="similarity">
    <text evidence="2 9">Belongs to the snRNP Sm proteins family.</text>
</comment>
<evidence type="ECO:0000259" key="10">
    <source>
        <dbReference type="PROSITE" id="PS52002"/>
    </source>
</evidence>
<keyword evidence="8 9" id="KW-0687">Ribonucleoprotein</keyword>
<dbReference type="InterPro" id="IPR034105">
    <property type="entry name" value="Lsm3"/>
</dbReference>
<reference evidence="11" key="1">
    <citation type="submission" date="2016-03" db="EMBL/GenBank/DDBJ databases">
        <title>Draft genome sequence of Rosellinia necatrix.</title>
        <authorList>
            <person name="Kanematsu S."/>
        </authorList>
    </citation>
    <scope>NUCLEOTIDE SEQUENCE [LARGE SCALE GENOMIC DNA]</scope>
    <source>
        <strain evidence="11">W97</strain>
    </source>
</reference>
<comment type="subcellular location">
    <subcellularLocation>
        <location evidence="1 9">Nucleus</location>
    </subcellularLocation>
</comment>
<dbReference type="CDD" id="cd01730">
    <property type="entry name" value="LSm3"/>
    <property type="match status" value="1"/>
</dbReference>
<dbReference type="GO" id="GO:0140445">
    <property type="term" value="C:chromosome, telomeric repeat region"/>
    <property type="evidence" value="ECO:0007669"/>
    <property type="project" value="EnsemblFungi"/>
</dbReference>
<dbReference type="AlphaFoldDB" id="A0A1W2TKL0"/>
<evidence type="ECO:0000313" key="12">
    <source>
        <dbReference type="Proteomes" id="UP000054516"/>
    </source>
</evidence>
<dbReference type="OrthoDB" id="29543at2759"/>
<dbReference type="GO" id="GO:0000932">
    <property type="term" value="C:P-body"/>
    <property type="evidence" value="ECO:0007669"/>
    <property type="project" value="EnsemblFungi"/>
</dbReference>
<evidence type="ECO:0000256" key="8">
    <source>
        <dbReference type="ARBA" id="ARBA00023274"/>
    </source>
</evidence>
<keyword evidence="3 9" id="KW-0507">mRNA processing</keyword>
<keyword evidence="4 9" id="KW-0747">Spliceosome</keyword>
<keyword evidence="7 9" id="KW-0539">Nucleus</keyword>
<dbReference type="InterPro" id="IPR047575">
    <property type="entry name" value="Sm"/>
</dbReference>
<feature type="domain" description="Sm" evidence="10">
    <location>
        <begin position="14"/>
        <end position="97"/>
    </location>
</feature>
<evidence type="ECO:0000256" key="6">
    <source>
        <dbReference type="ARBA" id="ARBA00023187"/>
    </source>
</evidence>
<dbReference type="InterPro" id="IPR040002">
    <property type="entry name" value="Sm-like_LSM3"/>
</dbReference>
<comment type="subunit">
    <text evidence="9">LSm subunits form a heteromer with a doughnut shape.</text>
</comment>
<dbReference type="SMART" id="SM00651">
    <property type="entry name" value="Sm"/>
    <property type="match status" value="1"/>
</dbReference>
<dbReference type="GO" id="GO:0000398">
    <property type="term" value="P:mRNA splicing, via spliceosome"/>
    <property type="evidence" value="ECO:0007669"/>
    <property type="project" value="UniProtKB-UniRule"/>
</dbReference>
<keyword evidence="6 9" id="KW-0508">mRNA splicing</keyword>
<evidence type="ECO:0000256" key="3">
    <source>
        <dbReference type="ARBA" id="ARBA00022664"/>
    </source>
</evidence>
<dbReference type="GO" id="GO:0003682">
    <property type="term" value="F:chromatin binding"/>
    <property type="evidence" value="ECO:0007669"/>
    <property type="project" value="EnsemblFungi"/>
</dbReference>
<evidence type="ECO:0000256" key="2">
    <source>
        <dbReference type="ARBA" id="ARBA00006850"/>
    </source>
</evidence>
<dbReference type="GO" id="GO:0006364">
    <property type="term" value="P:rRNA processing"/>
    <property type="evidence" value="ECO:0007669"/>
    <property type="project" value="EnsemblFungi"/>
</dbReference>
<dbReference type="GO" id="GO:1990726">
    <property type="term" value="C:Lsm1-7-Pat1 complex"/>
    <property type="evidence" value="ECO:0007669"/>
    <property type="project" value="EnsemblFungi"/>
</dbReference>
<dbReference type="GO" id="GO:0005732">
    <property type="term" value="C:sno(s)RNA-containing ribonucleoprotein complex"/>
    <property type="evidence" value="ECO:0007669"/>
    <property type="project" value="EnsemblFungi"/>
</dbReference>
<keyword evidence="5 9" id="KW-0694">RNA-binding</keyword>
<evidence type="ECO:0000313" key="11">
    <source>
        <dbReference type="EMBL" id="GAP88810.1"/>
    </source>
</evidence>
<evidence type="ECO:0000256" key="5">
    <source>
        <dbReference type="ARBA" id="ARBA00022884"/>
    </source>
</evidence>
<dbReference type="PROSITE" id="PS52002">
    <property type="entry name" value="SM"/>
    <property type="match status" value="1"/>
</dbReference>